<accession>A0A829YMQ9</accession>
<gene>
    <name evidence="7" type="ORF">GCM10011487_59980</name>
</gene>
<dbReference type="GO" id="GO:0005524">
    <property type="term" value="F:ATP binding"/>
    <property type="evidence" value="ECO:0007669"/>
    <property type="project" value="UniProtKB-UniRule"/>
</dbReference>
<dbReference type="InterPro" id="IPR027417">
    <property type="entry name" value="P-loop_NTPase"/>
</dbReference>
<organism evidence="7 8">
    <name type="scientific">Steroidobacter agaridevorans</name>
    <dbReference type="NCBI Taxonomy" id="2695856"/>
    <lineage>
        <taxon>Bacteria</taxon>
        <taxon>Pseudomonadati</taxon>
        <taxon>Pseudomonadota</taxon>
        <taxon>Gammaproteobacteria</taxon>
        <taxon>Steroidobacterales</taxon>
        <taxon>Steroidobacteraceae</taxon>
        <taxon>Steroidobacter</taxon>
    </lineage>
</organism>
<feature type="binding site" evidence="4">
    <location>
        <begin position="60"/>
        <end position="63"/>
    </location>
    <ligand>
        <name>GTP</name>
        <dbReference type="ChEBI" id="CHEBI:37565"/>
    </ligand>
</feature>
<dbReference type="SUPFAM" id="SSF52540">
    <property type="entry name" value="P-loop containing nucleoside triphosphate hydrolases"/>
    <property type="match status" value="1"/>
</dbReference>
<protein>
    <submittedName>
        <fullName evidence="7">Nucleotide-binding protein</fullName>
    </submittedName>
</protein>
<dbReference type="NCBIfam" id="NF003828">
    <property type="entry name" value="PRK05416.1"/>
    <property type="match status" value="1"/>
</dbReference>
<dbReference type="Pfam" id="PF22740">
    <property type="entry name" value="PapZ_C"/>
    <property type="match status" value="1"/>
</dbReference>
<sequence>MRLVIVSGLSGSGKSVALHMLEDLDYYCVDNIPAGLLPMFISHTVRSRESTYGYTAVGVDARNRPAEIASVPKLVADLKRSGVACEVLFLRADQEVLLKRYSETRRRHPLSRDGLGLAEAISQEQSLLEPIADAADLIIDTTRTSVHELRELIRDRVGARVEGRMSILFESFAFRHGVPGDADFVFDVRSLPNPYWEPGLARFTGRDPAVVEYLERHPQVTKMFDDIVGFLEHWIPELVRTNRSYLTIAIGCTGGQHRSVYLVERLARHFSAKFPQVHARHQVAATHRAS</sequence>
<evidence type="ECO:0000256" key="1">
    <source>
        <dbReference type="ARBA" id="ARBA00022741"/>
    </source>
</evidence>
<dbReference type="InterPro" id="IPR005337">
    <property type="entry name" value="RapZ-like"/>
</dbReference>
<dbReference type="PANTHER" id="PTHR30448">
    <property type="entry name" value="RNASE ADAPTER PROTEIN RAPZ"/>
    <property type="match status" value="1"/>
</dbReference>
<evidence type="ECO:0000313" key="7">
    <source>
        <dbReference type="EMBL" id="GFE83998.1"/>
    </source>
</evidence>
<dbReference type="InterPro" id="IPR053930">
    <property type="entry name" value="RapZ-like_N"/>
</dbReference>
<dbReference type="PIRSF" id="PIRSF005052">
    <property type="entry name" value="P-loopkin"/>
    <property type="match status" value="1"/>
</dbReference>
<dbReference type="PANTHER" id="PTHR30448:SF0">
    <property type="entry name" value="RNASE ADAPTER PROTEIN RAPZ"/>
    <property type="match status" value="1"/>
</dbReference>
<evidence type="ECO:0000256" key="3">
    <source>
        <dbReference type="ARBA" id="ARBA00023134"/>
    </source>
</evidence>
<dbReference type="HAMAP" id="MF_00636">
    <property type="entry name" value="RapZ_like"/>
    <property type="match status" value="1"/>
</dbReference>
<dbReference type="Gene3D" id="3.40.50.300">
    <property type="entry name" value="P-loop containing nucleotide triphosphate hydrolases"/>
    <property type="match status" value="1"/>
</dbReference>
<evidence type="ECO:0000313" key="8">
    <source>
        <dbReference type="Proteomes" id="UP000445000"/>
    </source>
</evidence>
<dbReference type="RefSeq" id="WP_161815600.1">
    <property type="nucleotide sequence ID" value="NZ_BLJN01000007.1"/>
</dbReference>
<dbReference type="EMBL" id="BLJN01000007">
    <property type="protein sequence ID" value="GFE83998.1"/>
    <property type="molecule type" value="Genomic_DNA"/>
</dbReference>
<keyword evidence="2 4" id="KW-0067">ATP-binding</keyword>
<keyword evidence="3 4" id="KW-0342">GTP-binding</keyword>
<feature type="domain" description="RapZ-like N-terminal" evidence="5">
    <location>
        <begin position="1"/>
        <end position="157"/>
    </location>
</feature>
<dbReference type="AlphaFoldDB" id="A0A829YMQ9"/>
<dbReference type="Proteomes" id="UP000445000">
    <property type="component" value="Unassembled WGS sequence"/>
</dbReference>
<evidence type="ECO:0000256" key="2">
    <source>
        <dbReference type="ARBA" id="ARBA00022840"/>
    </source>
</evidence>
<evidence type="ECO:0000259" key="6">
    <source>
        <dbReference type="Pfam" id="PF22740"/>
    </source>
</evidence>
<proteinExistence type="inferred from homology"/>
<feature type="domain" description="RapZ C-terminal" evidence="6">
    <location>
        <begin position="165"/>
        <end position="282"/>
    </location>
</feature>
<keyword evidence="8" id="KW-1185">Reference proteome</keyword>
<evidence type="ECO:0000256" key="4">
    <source>
        <dbReference type="HAMAP-Rule" id="MF_00636"/>
    </source>
</evidence>
<dbReference type="InterPro" id="IPR053931">
    <property type="entry name" value="RapZ_C"/>
</dbReference>
<name>A0A829YMQ9_9GAMM</name>
<dbReference type="GO" id="GO:0005525">
    <property type="term" value="F:GTP binding"/>
    <property type="evidence" value="ECO:0007669"/>
    <property type="project" value="UniProtKB-UniRule"/>
</dbReference>
<comment type="caution">
    <text evidence="7">The sequence shown here is derived from an EMBL/GenBank/DDBJ whole genome shotgun (WGS) entry which is preliminary data.</text>
</comment>
<evidence type="ECO:0000259" key="5">
    <source>
        <dbReference type="Pfam" id="PF03668"/>
    </source>
</evidence>
<reference evidence="8" key="1">
    <citation type="submission" date="2020-01" db="EMBL/GenBank/DDBJ databases">
        <title>'Steroidobacter agaridevorans' sp. nov., agar-degrading bacteria isolated from rhizosphere soils.</title>
        <authorList>
            <person name="Ikenaga M."/>
            <person name="Kataoka M."/>
            <person name="Murouchi A."/>
            <person name="Katsuragi S."/>
            <person name="Sakai M."/>
        </authorList>
    </citation>
    <scope>NUCLEOTIDE SEQUENCE [LARGE SCALE GENOMIC DNA]</scope>
    <source>
        <strain evidence="8">YU21-B</strain>
    </source>
</reference>
<keyword evidence="1 4" id="KW-0547">Nucleotide-binding</keyword>
<dbReference type="Pfam" id="PF03668">
    <property type="entry name" value="RapZ-like_N"/>
    <property type="match status" value="1"/>
</dbReference>
<feature type="binding site" evidence="4">
    <location>
        <begin position="8"/>
        <end position="15"/>
    </location>
    <ligand>
        <name>ATP</name>
        <dbReference type="ChEBI" id="CHEBI:30616"/>
    </ligand>
</feature>